<evidence type="ECO:0000313" key="3">
    <source>
        <dbReference type="Proteomes" id="UP001595956"/>
    </source>
</evidence>
<evidence type="ECO:0008006" key="4">
    <source>
        <dbReference type="Google" id="ProtNLM"/>
    </source>
</evidence>
<reference evidence="3" key="1">
    <citation type="journal article" date="2019" name="Int. J. Syst. Evol. Microbiol.">
        <title>The Global Catalogue of Microorganisms (GCM) 10K type strain sequencing project: providing services to taxonomists for standard genome sequencing and annotation.</title>
        <authorList>
            <consortium name="The Broad Institute Genomics Platform"/>
            <consortium name="The Broad Institute Genome Sequencing Center for Infectious Disease"/>
            <person name="Wu L."/>
            <person name="Ma J."/>
        </authorList>
    </citation>
    <scope>NUCLEOTIDE SEQUENCE [LARGE SCALE GENOMIC DNA]</scope>
    <source>
        <strain evidence="3">KACC 13778</strain>
    </source>
</reference>
<gene>
    <name evidence="2" type="ORF">ACFPKY_02915</name>
</gene>
<proteinExistence type="predicted"/>
<protein>
    <recommendedName>
        <fullName evidence="4">LPXTG cell wall anchor domain-containing protein</fullName>
    </recommendedName>
</protein>
<dbReference type="EMBL" id="JBHSMD010000001">
    <property type="protein sequence ID" value="MFC5492032.1"/>
    <property type="molecule type" value="Genomic_DNA"/>
</dbReference>
<keyword evidence="3" id="KW-1185">Reference proteome</keyword>
<dbReference type="Proteomes" id="UP001595956">
    <property type="component" value="Unassembled WGS sequence"/>
</dbReference>
<sequence length="88" mass="9561">MTDSTTTPKRHAAGLLDIRNIIGGLLFVYGVILTLMGIFGDPEFEKTGDVNANLWTGIALLVAGAGFMLWARLRPLQVPEHHEEDGEA</sequence>
<evidence type="ECO:0000256" key="1">
    <source>
        <dbReference type="SAM" id="Phobius"/>
    </source>
</evidence>
<dbReference type="RefSeq" id="WP_345177515.1">
    <property type="nucleotide sequence ID" value="NZ_BAABFQ010000006.1"/>
</dbReference>
<comment type="caution">
    <text evidence="2">The sequence shown here is derived from an EMBL/GenBank/DDBJ whole genome shotgun (WGS) entry which is preliminary data.</text>
</comment>
<name>A0ABW0MZF7_9ACTN</name>
<feature type="transmembrane region" description="Helical" evidence="1">
    <location>
        <begin position="21"/>
        <end position="40"/>
    </location>
</feature>
<keyword evidence="1" id="KW-1133">Transmembrane helix</keyword>
<keyword evidence="1" id="KW-0812">Transmembrane</keyword>
<feature type="transmembrane region" description="Helical" evidence="1">
    <location>
        <begin position="52"/>
        <end position="71"/>
    </location>
</feature>
<organism evidence="2 3">
    <name type="scientific">Nocardioides caricicola</name>
    <dbReference type="NCBI Taxonomy" id="634770"/>
    <lineage>
        <taxon>Bacteria</taxon>
        <taxon>Bacillati</taxon>
        <taxon>Actinomycetota</taxon>
        <taxon>Actinomycetes</taxon>
        <taxon>Propionibacteriales</taxon>
        <taxon>Nocardioidaceae</taxon>
        <taxon>Nocardioides</taxon>
    </lineage>
</organism>
<evidence type="ECO:0000313" key="2">
    <source>
        <dbReference type="EMBL" id="MFC5492032.1"/>
    </source>
</evidence>
<keyword evidence="1" id="KW-0472">Membrane</keyword>
<accession>A0ABW0MZF7</accession>